<feature type="compositionally biased region" description="Low complexity" evidence="12">
    <location>
        <begin position="263"/>
        <end position="272"/>
    </location>
</feature>
<dbReference type="HAMAP" id="MF_00228">
    <property type="entry name" value="Thz_kinase"/>
    <property type="match status" value="1"/>
</dbReference>
<dbReference type="Proteomes" id="UP000612282">
    <property type="component" value="Unassembled WGS sequence"/>
</dbReference>
<feature type="binding site" evidence="11">
    <location>
        <position position="197"/>
    </location>
    <ligand>
        <name>substrate</name>
    </ligand>
</feature>
<dbReference type="EC" id="2.7.1.50" evidence="11"/>
<feature type="binding site" evidence="11">
    <location>
        <position position="170"/>
    </location>
    <ligand>
        <name>ATP</name>
        <dbReference type="ChEBI" id="CHEBI:30616"/>
    </ligand>
</feature>
<feature type="binding site" evidence="11">
    <location>
        <position position="124"/>
    </location>
    <ligand>
        <name>ATP</name>
        <dbReference type="ChEBI" id="CHEBI:30616"/>
    </ligand>
</feature>
<keyword evidence="5 11" id="KW-0479">Metal-binding</keyword>
<dbReference type="EMBL" id="BOMG01000099">
    <property type="protein sequence ID" value="GID59637.1"/>
    <property type="molecule type" value="Genomic_DNA"/>
</dbReference>
<evidence type="ECO:0000256" key="5">
    <source>
        <dbReference type="ARBA" id="ARBA00022723"/>
    </source>
</evidence>
<dbReference type="RefSeq" id="WP_203805918.1">
    <property type="nucleotide sequence ID" value="NZ_BAAAQE010000065.1"/>
</dbReference>
<keyword evidence="4 11" id="KW-0808">Transferase</keyword>
<feature type="compositionally biased region" description="Basic and acidic residues" evidence="12">
    <location>
        <begin position="273"/>
        <end position="283"/>
    </location>
</feature>
<sequence length="283" mass="28115">MATWKDADVREDWAKIGARGPFVYGLTNYIAANLSANVLLAAGAGPAIGAASDWTTTFPAGASAVWINTAALMSSDEESLRAVARTAHQAGTPWVLDPVAVGAGAAGYDDFVRSLLEFRPAAIRGNASELIALAGGAATGKGVETTVDSAEAVAAVSGFAARIGTVVAVSGPVDYLTDGTRTVEVPGGDVRLTRVTGAGCALGALTAAAIFATGDAFRGAVVAHAAYAEAAERAGARTRGTGSFAVALVDELSLLAEAGTAASTAARSATSNEAKDEAGNEAA</sequence>
<protein>
    <recommendedName>
        <fullName evidence="11">Hydroxyethylthiazole kinase</fullName>
        <ecNumber evidence="11">2.7.1.50</ecNumber>
    </recommendedName>
    <alternativeName>
        <fullName evidence="11">4-methyl-5-beta-hydroxyethylthiazole kinase</fullName>
        <shortName evidence="11">TH kinase</shortName>
        <shortName evidence="11">Thz kinase</shortName>
    </alternativeName>
</protein>
<evidence type="ECO:0000256" key="9">
    <source>
        <dbReference type="ARBA" id="ARBA00022842"/>
    </source>
</evidence>
<comment type="cofactor">
    <cofactor evidence="2 11">
        <name>Mg(2+)</name>
        <dbReference type="ChEBI" id="CHEBI:18420"/>
    </cofactor>
</comment>
<evidence type="ECO:0000256" key="8">
    <source>
        <dbReference type="ARBA" id="ARBA00022840"/>
    </source>
</evidence>
<name>A0ABQ3XM93_9ACTN</name>
<comment type="catalytic activity">
    <reaction evidence="1 11">
        <text>5-(2-hydroxyethyl)-4-methylthiazole + ATP = 4-methyl-5-(2-phosphooxyethyl)-thiazole + ADP + H(+)</text>
        <dbReference type="Rhea" id="RHEA:24212"/>
        <dbReference type="ChEBI" id="CHEBI:15378"/>
        <dbReference type="ChEBI" id="CHEBI:17957"/>
        <dbReference type="ChEBI" id="CHEBI:30616"/>
        <dbReference type="ChEBI" id="CHEBI:58296"/>
        <dbReference type="ChEBI" id="CHEBI:456216"/>
        <dbReference type="EC" id="2.7.1.50"/>
    </reaction>
</comment>
<comment type="caution">
    <text evidence="13">The sequence shown here is derived from an EMBL/GenBank/DDBJ whole genome shotgun (WGS) entry which is preliminary data.</text>
</comment>
<evidence type="ECO:0000256" key="10">
    <source>
        <dbReference type="ARBA" id="ARBA00022977"/>
    </source>
</evidence>
<evidence type="ECO:0000313" key="14">
    <source>
        <dbReference type="Proteomes" id="UP000612282"/>
    </source>
</evidence>
<reference evidence="13 14" key="1">
    <citation type="submission" date="2021-01" db="EMBL/GenBank/DDBJ databases">
        <title>Whole genome shotgun sequence of Actinoplanes couchii NBRC 106145.</title>
        <authorList>
            <person name="Komaki H."/>
            <person name="Tamura T."/>
        </authorList>
    </citation>
    <scope>NUCLEOTIDE SEQUENCE [LARGE SCALE GENOMIC DNA]</scope>
    <source>
        <strain evidence="13 14">NBRC 106145</strain>
    </source>
</reference>
<organism evidence="13 14">
    <name type="scientific">Actinoplanes couchii</name>
    <dbReference type="NCBI Taxonomy" id="403638"/>
    <lineage>
        <taxon>Bacteria</taxon>
        <taxon>Bacillati</taxon>
        <taxon>Actinomycetota</taxon>
        <taxon>Actinomycetes</taxon>
        <taxon>Micromonosporales</taxon>
        <taxon>Micromonosporaceae</taxon>
        <taxon>Actinoplanes</taxon>
    </lineage>
</organism>
<dbReference type="Pfam" id="PF02110">
    <property type="entry name" value="HK"/>
    <property type="match status" value="1"/>
</dbReference>
<dbReference type="PIRSF" id="PIRSF000513">
    <property type="entry name" value="Thz_kinase"/>
    <property type="match status" value="1"/>
</dbReference>
<evidence type="ECO:0000256" key="6">
    <source>
        <dbReference type="ARBA" id="ARBA00022741"/>
    </source>
</evidence>
<dbReference type="SUPFAM" id="SSF53613">
    <property type="entry name" value="Ribokinase-like"/>
    <property type="match status" value="1"/>
</dbReference>
<dbReference type="Gene3D" id="3.40.1190.20">
    <property type="match status" value="1"/>
</dbReference>
<dbReference type="InterPro" id="IPR000417">
    <property type="entry name" value="Hyethyz_kinase"/>
</dbReference>
<comment type="pathway">
    <text evidence="3 11">Cofactor biosynthesis; thiamine diphosphate biosynthesis; 4-methyl-5-(2-phosphoethyl)-thiazole from 5-(2-hydroxyethyl)-4-methylthiazole: step 1/1.</text>
</comment>
<evidence type="ECO:0000256" key="2">
    <source>
        <dbReference type="ARBA" id="ARBA00001946"/>
    </source>
</evidence>
<proteinExistence type="inferred from homology"/>
<comment type="caution">
    <text evidence="11">Lacks conserved residue(s) required for the propagation of feature annotation.</text>
</comment>
<evidence type="ECO:0000256" key="11">
    <source>
        <dbReference type="HAMAP-Rule" id="MF_00228"/>
    </source>
</evidence>
<keyword evidence="14" id="KW-1185">Reference proteome</keyword>
<keyword evidence="8 11" id="KW-0067">ATP-binding</keyword>
<evidence type="ECO:0000313" key="13">
    <source>
        <dbReference type="EMBL" id="GID59637.1"/>
    </source>
</evidence>
<comment type="similarity">
    <text evidence="11">Belongs to the Thz kinase family.</text>
</comment>
<evidence type="ECO:0000256" key="7">
    <source>
        <dbReference type="ARBA" id="ARBA00022777"/>
    </source>
</evidence>
<keyword evidence="6 11" id="KW-0547">Nucleotide-binding</keyword>
<dbReference type="InterPro" id="IPR029056">
    <property type="entry name" value="Ribokinase-like"/>
</dbReference>
<dbReference type="CDD" id="cd01170">
    <property type="entry name" value="THZ_kinase"/>
    <property type="match status" value="1"/>
</dbReference>
<evidence type="ECO:0000256" key="4">
    <source>
        <dbReference type="ARBA" id="ARBA00022679"/>
    </source>
</evidence>
<dbReference type="PRINTS" id="PR01099">
    <property type="entry name" value="HYETHTZKNASE"/>
</dbReference>
<evidence type="ECO:0000256" key="3">
    <source>
        <dbReference type="ARBA" id="ARBA00004868"/>
    </source>
</evidence>
<evidence type="ECO:0000256" key="12">
    <source>
        <dbReference type="SAM" id="MobiDB-lite"/>
    </source>
</evidence>
<feature type="region of interest" description="Disordered" evidence="12">
    <location>
        <begin position="263"/>
        <end position="283"/>
    </location>
</feature>
<evidence type="ECO:0000256" key="1">
    <source>
        <dbReference type="ARBA" id="ARBA00001771"/>
    </source>
</evidence>
<keyword evidence="10 11" id="KW-0784">Thiamine biosynthesis</keyword>
<accession>A0ABQ3XM93</accession>
<keyword evidence="7 11" id="KW-0418">Kinase</keyword>
<dbReference type="GO" id="GO:0016301">
    <property type="term" value="F:kinase activity"/>
    <property type="evidence" value="ECO:0007669"/>
    <property type="project" value="UniProtKB-KW"/>
</dbReference>
<gene>
    <name evidence="11 13" type="primary">thiM</name>
    <name evidence="13" type="ORF">Aco03nite_080410</name>
</gene>
<comment type="function">
    <text evidence="11">Catalyzes the phosphorylation of the hydroxyl group of 4-methyl-5-beta-hydroxyethylthiazole (THZ).</text>
</comment>
<keyword evidence="9 11" id="KW-0460">Magnesium</keyword>